<comment type="function">
    <text evidence="3">Catalyzes a proton abstraction reaction that results in 2,5-elimination of pyruvate from 2-succinyl-5-enolpyruvyl-6-hydroxy-3-cyclohexene-1-carboxylate (SEPHCHC) and the formation of 2-succinyl-6-hydroxy-2,4-cyclohexadiene-1-carboxylate (SHCHC).</text>
</comment>
<dbReference type="HAMAP" id="MF_01660">
    <property type="entry name" value="MenH"/>
    <property type="match status" value="1"/>
</dbReference>
<dbReference type="PANTHER" id="PTHR42916:SF1">
    <property type="entry name" value="PROTEIN PHYLLO, CHLOROPLASTIC"/>
    <property type="match status" value="1"/>
</dbReference>
<reference evidence="5 6" key="1">
    <citation type="journal article" date="2012" name="J. Bacteriol.">
        <title>Genome Sequence of the Antarctic Psychrophile Bacterium Planococcus antarcticus DSM 14505.</title>
        <authorList>
            <person name="Margolles A."/>
            <person name="Gueimonde M."/>
            <person name="Sanchez B."/>
        </authorList>
    </citation>
    <scope>NUCLEOTIDE SEQUENCE [LARGE SCALE GENOMIC DNA]</scope>
    <source>
        <strain evidence="5 6">DSM 14505</strain>
    </source>
</reference>
<dbReference type="EC" id="4.2.99.20" evidence="3"/>
<dbReference type="InterPro" id="IPR022485">
    <property type="entry name" value="SHCHC_synthase_MenH"/>
</dbReference>
<dbReference type="PRINTS" id="PR00111">
    <property type="entry name" value="ABHYDROLASE"/>
</dbReference>
<dbReference type="InterPro" id="IPR000639">
    <property type="entry name" value="Epox_hydrolase-like"/>
</dbReference>
<dbReference type="PANTHER" id="PTHR42916">
    <property type="entry name" value="2-SUCCINYL-5-ENOLPYRUVYL-6-HYDROXY-3-CYCLOHEXENE-1-CARBOXYLATE SYNTHASE"/>
    <property type="match status" value="1"/>
</dbReference>
<dbReference type="EMBL" id="AJYB01000077">
    <property type="protein sequence ID" value="EIM05388.1"/>
    <property type="molecule type" value="Genomic_DNA"/>
</dbReference>
<dbReference type="GO" id="GO:0070205">
    <property type="term" value="F:2-succinyl-6-hydroxy-2,4-cyclohexadiene-1-carboxylate synthase activity"/>
    <property type="evidence" value="ECO:0007669"/>
    <property type="project" value="UniProtKB-UniRule"/>
</dbReference>
<evidence type="ECO:0000259" key="4">
    <source>
        <dbReference type="Pfam" id="PF00561"/>
    </source>
</evidence>
<name>A0AA87II84_9BACL</name>
<dbReference type="SUPFAM" id="SSF53474">
    <property type="entry name" value="alpha/beta-Hydrolases"/>
    <property type="match status" value="1"/>
</dbReference>
<dbReference type="Proteomes" id="UP000004725">
    <property type="component" value="Unassembled WGS sequence"/>
</dbReference>
<protein>
    <recommendedName>
        <fullName evidence="3">Putative 2-succinyl-6-hydroxy-2,4-cyclohexadiene-1-carboxylate synthase</fullName>
        <shortName evidence="3">SHCHC synthase</shortName>
        <ecNumber evidence="3">4.2.99.20</ecNumber>
    </recommendedName>
</protein>
<dbReference type="PRINTS" id="PR00412">
    <property type="entry name" value="EPOXHYDRLASE"/>
</dbReference>
<comment type="pathway">
    <text evidence="3">Quinol/quinone metabolism; menaquinone biosynthesis.</text>
</comment>
<feature type="domain" description="AB hydrolase-1" evidence="4">
    <location>
        <begin position="22"/>
        <end position="255"/>
    </location>
</feature>
<gene>
    <name evidence="3" type="primary">menH</name>
    <name evidence="5" type="ORF">A1A1_16368</name>
</gene>
<comment type="similarity">
    <text evidence="3">Belongs to the AB hydrolase superfamily. MenH family.</text>
</comment>
<evidence type="ECO:0000256" key="2">
    <source>
        <dbReference type="ARBA" id="ARBA00023239"/>
    </source>
</evidence>
<evidence type="ECO:0000313" key="6">
    <source>
        <dbReference type="Proteomes" id="UP000004725"/>
    </source>
</evidence>
<proteinExistence type="inferred from homology"/>
<comment type="caution">
    <text evidence="5">The sequence shown here is derived from an EMBL/GenBank/DDBJ whole genome shotgun (WGS) entry which is preliminary data.</text>
</comment>
<evidence type="ECO:0000256" key="1">
    <source>
        <dbReference type="ARBA" id="ARBA00022428"/>
    </source>
</evidence>
<dbReference type="RefSeq" id="WP_006831224.1">
    <property type="nucleotide sequence ID" value="NZ_AJYB01000077.1"/>
</dbReference>
<dbReference type="Gene3D" id="3.40.50.1820">
    <property type="entry name" value="alpha/beta hydrolase"/>
    <property type="match status" value="1"/>
</dbReference>
<comment type="pathway">
    <text evidence="3">Quinol/quinone metabolism; 1,4-dihydroxy-2-naphthoate biosynthesis; 1,4-dihydroxy-2-naphthoate from chorismate: step 3/7.</text>
</comment>
<dbReference type="Pfam" id="PF00561">
    <property type="entry name" value="Abhydrolase_1"/>
    <property type="match status" value="1"/>
</dbReference>
<dbReference type="GO" id="GO:0009234">
    <property type="term" value="P:menaquinone biosynthetic process"/>
    <property type="evidence" value="ECO:0007669"/>
    <property type="project" value="UniProtKB-UniRule"/>
</dbReference>
<comment type="catalytic activity">
    <reaction evidence="3">
        <text>5-enolpyruvoyl-6-hydroxy-2-succinyl-cyclohex-3-ene-1-carboxylate = (1R,6R)-6-hydroxy-2-succinyl-cyclohexa-2,4-diene-1-carboxylate + pyruvate</text>
        <dbReference type="Rhea" id="RHEA:25597"/>
        <dbReference type="ChEBI" id="CHEBI:15361"/>
        <dbReference type="ChEBI" id="CHEBI:58689"/>
        <dbReference type="ChEBI" id="CHEBI:58818"/>
        <dbReference type="EC" id="4.2.99.20"/>
    </reaction>
</comment>
<evidence type="ECO:0000256" key="3">
    <source>
        <dbReference type="HAMAP-Rule" id="MF_01660"/>
    </source>
</evidence>
<keyword evidence="1 3" id="KW-0474">Menaquinone biosynthesis</keyword>
<comment type="subunit">
    <text evidence="3">Monomer.</text>
</comment>
<dbReference type="NCBIfam" id="TIGR03695">
    <property type="entry name" value="menH_SHCHC"/>
    <property type="match status" value="1"/>
</dbReference>
<accession>A0AA87II84</accession>
<sequence length="270" mass="30570">MKLDINGVHYHVEMTNRDMQEAVVFLHGFTGSTKSWQPITKSWNEFKVVLIDLIGHGETDCPEMIDSYSMERQLEDLDALFSQLDLACLTLVGYSMGGRTALAYACRFPERIKRLVLESASPGLWSDAERQERRMRDERLAERIIAGGIVNFVDRWENISLFDSQKSLPYAVKRSIREERLSQNPTGLANSLRGMGTGAQISYWNKLAKLEMPVLLVTGQLDLKFESIAEEMAGLMPNAIHKTIDAGHAIHVEKPAEFATIVREYLSLTY</sequence>
<keyword evidence="2 3" id="KW-0456">Lyase</keyword>
<dbReference type="InterPro" id="IPR000073">
    <property type="entry name" value="AB_hydrolase_1"/>
</dbReference>
<evidence type="ECO:0000313" key="5">
    <source>
        <dbReference type="EMBL" id="EIM05388.1"/>
    </source>
</evidence>
<dbReference type="InterPro" id="IPR029058">
    <property type="entry name" value="AB_hydrolase_fold"/>
</dbReference>
<organism evidence="5 6">
    <name type="scientific">Planococcus antarcticus DSM 14505</name>
    <dbReference type="NCBI Taxonomy" id="1185653"/>
    <lineage>
        <taxon>Bacteria</taxon>
        <taxon>Bacillati</taxon>
        <taxon>Bacillota</taxon>
        <taxon>Bacilli</taxon>
        <taxon>Bacillales</taxon>
        <taxon>Caryophanaceae</taxon>
        <taxon>Planococcus</taxon>
    </lineage>
</organism>
<dbReference type="AlphaFoldDB" id="A0AA87II84"/>